<keyword evidence="2" id="KW-1185">Reference proteome</keyword>
<dbReference type="Proteomes" id="UP001497680">
    <property type="component" value="Unassembled WGS sequence"/>
</dbReference>
<dbReference type="EMBL" id="MU394323">
    <property type="protein sequence ID" value="KAI6085581.1"/>
    <property type="molecule type" value="Genomic_DNA"/>
</dbReference>
<accession>A0ACC0CZ67</accession>
<protein>
    <submittedName>
        <fullName evidence="1">Uncharacterized protein</fullName>
    </submittedName>
</protein>
<evidence type="ECO:0000313" key="1">
    <source>
        <dbReference type="EMBL" id="KAI6085581.1"/>
    </source>
</evidence>
<name>A0ACC0CZ67_9PEZI</name>
<reference evidence="1 2" key="1">
    <citation type="journal article" date="2022" name="New Phytol.">
        <title>Ecological generalism drives hyperdiversity of secondary metabolite gene clusters in xylarialean endophytes.</title>
        <authorList>
            <person name="Franco M.E.E."/>
            <person name="Wisecaver J.H."/>
            <person name="Arnold A.E."/>
            <person name="Ju Y.M."/>
            <person name="Slot J.C."/>
            <person name="Ahrendt S."/>
            <person name="Moore L.P."/>
            <person name="Eastman K.E."/>
            <person name="Scott K."/>
            <person name="Konkel Z."/>
            <person name="Mondo S.J."/>
            <person name="Kuo A."/>
            <person name="Hayes R.D."/>
            <person name="Haridas S."/>
            <person name="Andreopoulos B."/>
            <person name="Riley R."/>
            <person name="LaButti K."/>
            <person name="Pangilinan J."/>
            <person name="Lipzen A."/>
            <person name="Amirebrahimi M."/>
            <person name="Yan J."/>
            <person name="Adam C."/>
            <person name="Keymanesh K."/>
            <person name="Ng V."/>
            <person name="Louie K."/>
            <person name="Northen T."/>
            <person name="Drula E."/>
            <person name="Henrissat B."/>
            <person name="Hsieh H.M."/>
            <person name="Youens-Clark K."/>
            <person name="Lutzoni F."/>
            <person name="Miadlikowska J."/>
            <person name="Eastwood D.C."/>
            <person name="Hamelin R.C."/>
            <person name="Grigoriev I.V."/>
            <person name="U'Ren J.M."/>
        </authorList>
    </citation>
    <scope>NUCLEOTIDE SEQUENCE [LARGE SCALE GENOMIC DNA]</scope>
    <source>
        <strain evidence="1 2">ER1909</strain>
    </source>
</reference>
<sequence length="459" mass="51051">MEHEQASFVGVSSRRSACDRCKGQKLRCLRESGQERCHRCARADVACLTTPNTVPIRQFPRDGTGFRVRKRPRQGGQQHSNPATNHENTVRIGSASTPTYFENAQSPVVLPDGVFEPWDYSMDGLLFGDTLNENIDSPNIALTQMNAPMNSESHTSLAETLCLQERESCRRDVAQMSPGSAFLIKDHATQIDSSAIYDTPIQQLSTMNLKLVTLLSHIGQGSPTINLDTLIPPVDEPDSLSSAPVIEILDRTYEFINILSVLSGKDPKIPPLFHGSSSRRAALRQDAGISLARDENSVSSSPTSTADKEPDTNLDSTTLLLILTSYLYILRLYLIVFAHVREFLEELSKSDDPSLCPVPGINFSDFLVQSGNLQCTLFIHIVENLFTKMENLLGIQRQYRIGTRELQFKGLLDEIAEVVKLMVSREELVCEPDRGKGGVMSLRKHIEKTKQLLRESIPP</sequence>
<comment type="caution">
    <text evidence="1">The sequence shown here is derived from an EMBL/GenBank/DDBJ whole genome shotgun (WGS) entry which is preliminary data.</text>
</comment>
<evidence type="ECO:0000313" key="2">
    <source>
        <dbReference type="Proteomes" id="UP001497680"/>
    </source>
</evidence>
<gene>
    <name evidence="1" type="ORF">F4821DRAFT_145596</name>
</gene>
<proteinExistence type="predicted"/>
<organism evidence="1 2">
    <name type="scientific">Hypoxylon rubiginosum</name>
    <dbReference type="NCBI Taxonomy" id="110542"/>
    <lineage>
        <taxon>Eukaryota</taxon>
        <taxon>Fungi</taxon>
        <taxon>Dikarya</taxon>
        <taxon>Ascomycota</taxon>
        <taxon>Pezizomycotina</taxon>
        <taxon>Sordariomycetes</taxon>
        <taxon>Xylariomycetidae</taxon>
        <taxon>Xylariales</taxon>
        <taxon>Hypoxylaceae</taxon>
        <taxon>Hypoxylon</taxon>
    </lineage>
</organism>